<protein>
    <submittedName>
        <fullName evidence="3 4">Neural Wiskott-Aldrich syndrome protein-like</fullName>
    </submittedName>
</protein>
<name>A0A9J7H753_CRIGR</name>
<dbReference type="RefSeq" id="XP_035304451.1">
    <property type="nucleotide sequence ID" value="XM_035448560.1"/>
</dbReference>
<evidence type="ECO:0000313" key="2">
    <source>
        <dbReference type="Proteomes" id="UP001108280"/>
    </source>
</evidence>
<dbReference type="GeneID" id="107978381"/>
<feature type="compositionally biased region" description="Pro residues" evidence="1">
    <location>
        <begin position="70"/>
        <end position="81"/>
    </location>
</feature>
<sequence>MPRRLRPPDSSRFRLTGGRLPTRPPHSPSGPPLPLPPPGQPCRRHYHSRRRRPPHSHGSSTTGARDVTTPRPPRTPSPAPGGPRGVRAPPPSLADRRAFPRPLREAPRDAAQGGRRSGIA</sequence>
<keyword evidence="2" id="KW-1185">Reference proteome</keyword>
<reference evidence="2" key="2">
    <citation type="journal article" date="2020" name="Biotechnol. Bioeng.">
        <title>Chromosome-scale scaffolds for the Chinese hamster reference genome assembly to facilitate the study of the CHO epigenome.</title>
        <authorList>
            <person name="Hilliard W."/>
            <person name="MacDonald M."/>
            <person name="Lee K.H."/>
        </authorList>
    </citation>
    <scope>NUCLEOTIDE SEQUENCE [LARGE SCALE GENOMIC DNA]</scope>
    <source>
        <strain evidence="2">17A/GY</strain>
    </source>
</reference>
<dbReference type="RefSeq" id="XP_035304452.1">
    <property type="nucleotide sequence ID" value="XM_035448561.1"/>
</dbReference>
<evidence type="ECO:0000313" key="3">
    <source>
        <dbReference type="RefSeq" id="XP_035304451.1"/>
    </source>
</evidence>
<proteinExistence type="predicted"/>
<accession>A0A9J7H753</accession>
<feature type="compositionally biased region" description="Basic residues" evidence="1">
    <location>
        <begin position="42"/>
        <end position="55"/>
    </location>
</feature>
<evidence type="ECO:0000313" key="4">
    <source>
        <dbReference type="RefSeq" id="XP_035304452.1"/>
    </source>
</evidence>
<dbReference type="Proteomes" id="UP001108280">
    <property type="component" value="Chromosome 8"/>
</dbReference>
<dbReference type="AlphaFoldDB" id="A0A9J7H753"/>
<feature type="region of interest" description="Disordered" evidence="1">
    <location>
        <begin position="1"/>
        <end position="120"/>
    </location>
</feature>
<feature type="compositionally biased region" description="Basic and acidic residues" evidence="1">
    <location>
        <begin position="94"/>
        <end position="108"/>
    </location>
</feature>
<organism evidence="2 4">
    <name type="scientific">Cricetulus griseus</name>
    <name type="common">Chinese hamster</name>
    <name type="synonym">Cricetulus barabensis griseus</name>
    <dbReference type="NCBI Taxonomy" id="10029"/>
    <lineage>
        <taxon>Eukaryota</taxon>
        <taxon>Metazoa</taxon>
        <taxon>Chordata</taxon>
        <taxon>Craniata</taxon>
        <taxon>Vertebrata</taxon>
        <taxon>Euteleostomi</taxon>
        <taxon>Mammalia</taxon>
        <taxon>Eutheria</taxon>
        <taxon>Euarchontoglires</taxon>
        <taxon>Glires</taxon>
        <taxon>Rodentia</taxon>
        <taxon>Myomorpha</taxon>
        <taxon>Muroidea</taxon>
        <taxon>Cricetidae</taxon>
        <taxon>Cricetinae</taxon>
        <taxon>Cricetulus</taxon>
    </lineage>
</organism>
<dbReference type="KEGG" id="cge:107978381"/>
<feature type="compositionally biased region" description="Basic and acidic residues" evidence="1">
    <location>
        <begin position="1"/>
        <end position="12"/>
    </location>
</feature>
<reference evidence="2" key="1">
    <citation type="journal article" date="2018" name="Biotechnol. Bioeng.">
        <title>A reference genome of the Chinese hamster based on a hybrid assembly strategy.</title>
        <authorList>
            <person name="Rupp O."/>
            <person name="MacDonald M.L."/>
            <person name="Li S."/>
            <person name="Dhiman H."/>
            <person name="Polson S."/>
            <person name="Griep S."/>
            <person name="Heffner K."/>
            <person name="Hernandez I."/>
            <person name="Brinkrolf K."/>
            <person name="Jadhav V."/>
            <person name="Samoudi M."/>
            <person name="Hao H."/>
            <person name="Kingham B."/>
            <person name="Goesmann A."/>
            <person name="Betenbaugh M.J."/>
            <person name="Lewis N.E."/>
            <person name="Borth N."/>
            <person name="Lee K.H."/>
        </authorList>
    </citation>
    <scope>NUCLEOTIDE SEQUENCE [LARGE SCALE GENOMIC DNA]</scope>
    <source>
        <strain evidence="2">17A/GY</strain>
    </source>
</reference>
<feature type="compositionally biased region" description="Pro residues" evidence="1">
    <location>
        <begin position="22"/>
        <end position="40"/>
    </location>
</feature>
<reference evidence="3 4" key="3">
    <citation type="submission" date="2025-04" db="UniProtKB">
        <authorList>
            <consortium name="RefSeq"/>
        </authorList>
    </citation>
    <scope>IDENTIFICATION</scope>
    <source>
        <strain evidence="3 4">17A/GY</strain>
        <tissue evidence="3 4">Liver</tissue>
    </source>
</reference>
<gene>
    <name evidence="3 4" type="primary">LOC107978381</name>
</gene>
<evidence type="ECO:0000256" key="1">
    <source>
        <dbReference type="SAM" id="MobiDB-lite"/>
    </source>
</evidence>